<dbReference type="InterPro" id="IPR006076">
    <property type="entry name" value="FAD-dep_OxRdtase"/>
</dbReference>
<sequence length="463" mass="50786">MYVPGLPSPASGPFPCENSTLPFWRTELHELDSYRSTKQLPKSCDVLIIGGGYAGIAAAYHLLREDESSTSPKRSVVLAEAREACSGATGRNGGHLRPSVYSRLPRYIKQYGVEAAVEVAGLEFDHVQTIAALVKKENIDCDFTLTRSFDIYTDKTEAEAAKKSYEELKAAGIAKSTIDDLIWTDAEHAEEVSGVKGCVGCFTFTAAHLWPYKLFTHLLARAVSSGLNLQTHTPILSISPSSSSEKWTASTPRGLITSSKVIIATNGYTAGLLPEYTSKIVPSKGICCRIVPSSTSTHPNLTHTYCLRLPDGGFDYLIPRHDGSIIVGGARSTFFKEHENWYNTTDDSTLIKPAEKYFDNYMQRNFLGWEESGARVDQIWTGVMGYTSDSLPSIGEVPGRDGCFIAAGFVGHGMPVIWLTMKGIAEMVKEGKSFEEVRIPRIYKTTKERLESDLDLLGPVKKG</sequence>
<dbReference type="EMBL" id="KZ613942">
    <property type="protein sequence ID" value="PMD43484.1"/>
    <property type="molecule type" value="Genomic_DNA"/>
</dbReference>
<keyword evidence="3" id="KW-1185">Reference proteome</keyword>
<gene>
    <name evidence="2" type="ORF">L207DRAFT_631579</name>
</gene>
<dbReference type="Gene3D" id="3.50.50.60">
    <property type="entry name" value="FAD/NAD(P)-binding domain"/>
    <property type="match status" value="1"/>
</dbReference>
<dbReference type="PANTHER" id="PTHR13847">
    <property type="entry name" value="SARCOSINE DEHYDROGENASE-RELATED"/>
    <property type="match status" value="1"/>
</dbReference>
<evidence type="ECO:0000259" key="1">
    <source>
        <dbReference type="Pfam" id="PF01266"/>
    </source>
</evidence>
<name>A0A2J6RY93_HYAVF</name>
<dbReference type="OrthoDB" id="429143at2759"/>
<dbReference type="Gene3D" id="3.30.9.10">
    <property type="entry name" value="D-Amino Acid Oxidase, subunit A, domain 2"/>
    <property type="match status" value="1"/>
</dbReference>
<dbReference type="InterPro" id="IPR036188">
    <property type="entry name" value="FAD/NAD-bd_sf"/>
</dbReference>
<dbReference type="AlphaFoldDB" id="A0A2J6RY93"/>
<reference evidence="2 3" key="1">
    <citation type="submission" date="2016-04" db="EMBL/GenBank/DDBJ databases">
        <title>A degradative enzymes factory behind the ericoid mycorrhizal symbiosis.</title>
        <authorList>
            <consortium name="DOE Joint Genome Institute"/>
            <person name="Martino E."/>
            <person name="Morin E."/>
            <person name="Grelet G."/>
            <person name="Kuo A."/>
            <person name="Kohler A."/>
            <person name="Daghino S."/>
            <person name="Barry K."/>
            <person name="Choi C."/>
            <person name="Cichocki N."/>
            <person name="Clum A."/>
            <person name="Copeland A."/>
            <person name="Hainaut M."/>
            <person name="Haridas S."/>
            <person name="Labutti K."/>
            <person name="Lindquist E."/>
            <person name="Lipzen A."/>
            <person name="Khouja H.-R."/>
            <person name="Murat C."/>
            <person name="Ohm R."/>
            <person name="Olson A."/>
            <person name="Spatafora J."/>
            <person name="Veneault-Fourrey C."/>
            <person name="Henrissat B."/>
            <person name="Grigoriev I."/>
            <person name="Martin F."/>
            <person name="Perotto S."/>
        </authorList>
    </citation>
    <scope>NUCLEOTIDE SEQUENCE [LARGE SCALE GENOMIC DNA]</scope>
    <source>
        <strain evidence="2 3">F</strain>
    </source>
</reference>
<feature type="domain" description="FAD dependent oxidoreductase" evidence="1">
    <location>
        <begin position="45"/>
        <end position="426"/>
    </location>
</feature>
<evidence type="ECO:0000313" key="3">
    <source>
        <dbReference type="Proteomes" id="UP000235786"/>
    </source>
</evidence>
<dbReference type="GO" id="GO:0005737">
    <property type="term" value="C:cytoplasm"/>
    <property type="evidence" value="ECO:0007669"/>
    <property type="project" value="TreeGrafter"/>
</dbReference>
<dbReference type="Proteomes" id="UP000235786">
    <property type="component" value="Unassembled WGS sequence"/>
</dbReference>
<accession>A0A2J6RY93</accession>
<evidence type="ECO:0000313" key="2">
    <source>
        <dbReference type="EMBL" id="PMD43484.1"/>
    </source>
</evidence>
<dbReference type="STRING" id="1149755.A0A2J6RY93"/>
<proteinExistence type="predicted"/>
<dbReference type="SUPFAM" id="SSF51905">
    <property type="entry name" value="FAD/NAD(P)-binding domain"/>
    <property type="match status" value="1"/>
</dbReference>
<dbReference type="PANTHER" id="PTHR13847:SF279">
    <property type="entry name" value="FAD DEPENDENT OXIDOREDUCTASE DOMAIN-CONTAINING PROTEIN-RELATED"/>
    <property type="match status" value="1"/>
</dbReference>
<protein>
    <submittedName>
        <fullName evidence="2">FAD dependent oxidoreductase</fullName>
    </submittedName>
</protein>
<dbReference type="Pfam" id="PF01266">
    <property type="entry name" value="DAO"/>
    <property type="match status" value="1"/>
</dbReference>
<organism evidence="2 3">
    <name type="scientific">Hyaloscypha variabilis (strain UAMH 11265 / GT02V1 / F)</name>
    <name type="common">Meliniomyces variabilis</name>
    <dbReference type="NCBI Taxonomy" id="1149755"/>
    <lineage>
        <taxon>Eukaryota</taxon>
        <taxon>Fungi</taxon>
        <taxon>Dikarya</taxon>
        <taxon>Ascomycota</taxon>
        <taxon>Pezizomycotina</taxon>
        <taxon>Leotiomycetes</taxon>
        <taxon>Helotiales</taxon>
        <taxon>Hyaloscyphaceae</taxon>
        <taxon>Hyaloscypha</taxon>
        <taxon>Hyaloscypha variabilis</taxon>
    </lineage>
</organism>